<sequence>MKQTIDILNKKISIFSSIKDLEPLTITLFNILNRFRKGYYENHIRKVRNSLRYNSHEIFRDRKKRLPLVSFSGRFFLSKRKNQIFGYTNLMVLDLDHLENSINDIKQTLYNDPHLLAIWASPSGLGLKALVMLKYDNEFEEKDSWIVHEYEAFPAVRDYIKQKYNLNIDPT</sequence>
<dbReference type="Proteomes" id="UP000181870">
    <property type="component" value="Unassembled WGS sequence"/>
</dbReference>
<name>A0A1G8ET21_BACOV</name>
<accession>A0A1G8ET21</accession>
<feature type="domain" description="BT4734-like N-terminal" evidence="1">
    <location>
        <begin position="63"/>
        <end position="164"/>
    </location>
</feature>
<dbReference type="Pfam" id="PF08800">
    <property type="entry name" value="BT4734-like_N"/>
    <property type="match status" value="1"/>
</dbReference>
<evidence type="ECO:0000313" key="2">
    <source>
        <dbReference type="EMBL" id="SDH73010.1"/>
    </source>
</evidence>
<protein>
    <submittedName>
        <fullName evidence="2">VirE N-terminal domain-containing protein</fullName>
    </submittedName>
</protein>
<dbReference type="InterPro" id="IPR014907">
    <property type="entry name" value="BT4734-like_N"/>
</dbReference>
<proteinExistence type="predicted"/>
<gene>
    <name evidence="2" type="ORF">SAMN05192582_101176</name>
</gene>
<organism evidence="2 3">
    <name type="scientific">Bacteroides ovatus</name>
    <dbReference type="NCBI Taxonomy" id="28116"/>
    <lineage>
        <taxon>Bacteria</taxon>
        <taxon>Pseudomonadati</taxon>
        <taxon>Bacteroidota</taxon>
        <taxon>Bacteroidia</taxon>
        <taxon>Bacteroidales</taxon>
        <taxon>Bacteroidaceae</taxon>
        <taxon>Bacteroides</taxon>
    </lineage>
</organism>
<reference evidence="2 3" key="1">
    <citation type="submission" date="2016-10" db="EMBL/GenBank/DDBJ databases">
        <authorList>
            <person name="de Groot N.N."/>
        </authorList>
    </citation>
    <scope>NUCLEOTIDE SEQUENCE [LARGE SCALE GENOMIC DNA]</scope>
    <source>
        <strain evidence="2 3">NLAE-zl-C57</strain>
    </source>
</reference>
<evidence type="ECO:0000259" key="1">
    <source>
        <dbReference type="Pfam" id="PF08800"/>
    </source>
</evidence>
<evidence type="ECO:0000313" key="3">
    <source>
        <dbReference type="Proteomes" id="UP000181870"/>
    </source>
</evidence>
<dbReference type="EMBL" id="FNDO01000011">
    <property type="protein sequence ID" value="SDH73010.1"/>
    <property type="molecule type" value="Genomic_DNA"/>
</dbReference>
<dbReference type="AlphaFoldDB" id="A0A1G8ET21"/>
<dbReference type="RefSeq" id="WP_074636880.1">
    <property type="nucleotide sequence ID" value="NZ_FNDO01000011.1"/>
</dbReference>